<evidence type="ECO:0000313" key="3">
    <source>
        <dbReference type="Proteomes" id="UP000032534"/>
    </source>
</evidence>
<name>A0A0D7WXC1_9BACL</name>
<dbReference type="PATRIC" id="fig|159743.3.peg.5109"/>
<reference evidence="2 3" key="1">
    <citation type="submission" date="2014-11" db="EMBL/GenBank/DDBJ databases">
        <title>Draft Genome Sequences of Paenibacillus polymyxa NRRL B-30509 and Paenibacillus terrae NRRL B-30644, Strains from a Poultry Environment that Produce Tridecaptin A and Paenicidins.</title>
        <authorList>
            <person name="van Belkum M.J."/>
            <person name="Lohans C.T."/>
            <person name="Vederas J.C."/>
        </authorList>
    </citation>
    <scope>NUCLEOTIDE SEQUENCE [LARGE SCALE GENOMIC DNA]</scope>
    <source>
        <strain evidence="2 3">NRRL B-30644</strain>
    </source>
</reference>
<gene>
    <name evidence="2" type="ORF">QD47_22965</name>
</gene>
<dbReference type="AlphaFoldDB" id="A0A0D7WXC1"/>
<proteinExistence type="predicted"/>
<evidence type="ECO:0000256" key="1">
    <source>
        <dbReference type="SAM" id="MobiDB-lite"/>
    </source>
</evidence>
<evidence type="ECO:0000313" key="2">
    <source>
        <dbReference type="EMBL" id="KJD43368.1"/>
    </source>
</evidence>
<dbReference type="EMBL" id="JTHP01000059">
    <property type="protein sequence ID" value="KJD43368.1"/>
    <property type="molecule type" value="Genomic_DNA"/>
</dbReference>
<keyword evidence="3" id="KW-1185">Reference proteome</keyword>
<dbReference type="OrthoDB" id="2641610at2"/>
<feature type="region of interest" description="Disordered" evidence="1">
    <location>
        <begin position="1"/>
        <end position="25"/>
    </location>
</feature>
<dbReference type="RefSeq" id="WP_044648311.1">
    <property type="nucleotide sequence ID" value="NZ_JTHP01000059.1"/>
</dbReference>
<protein>
    <submittedName>
        <fullName evidence="2">Uncharacterized protein</fullName>
    </submittedName>
</protein>
<organism evidence="2 3">
    <name type="scientific">Paenibacillus terrae</name>
    <dbReference type="NCBI Taxonomy" id="159743"/>
    <lineage>
        <taxon>Bacteria</taxon>
        <taxon>Bacillati</taxon>
        <taxon>Bacillota</taxon>
        <taxon>Bacilli</taxon>
        <taxon>Bacillales</taxon>
        <taxon>Paenibacillaceae</taxon>
        <taxon>Paenibacillus</taxon>
    </lineage>
</organism>
<accession>A0A0D7WXC1</accession>
<sequence>MGFFLDMRSSTNSSKTGEGPDIQLGPEPERFGLIGLRTFLVPVPIVTFSGSIGLIGELGDTYAIEIVRGADYDPNDVIYRAEGVLGVTGATETQAFNAQDLSAPWAIQTVYSSYISGVSTTVRNGPEVFTGIASTPFF</sequence>
<comment type="caution">
    <text evidence="2">The sequence shown here is derived from an EMBL/GenBank/DDBJ whole genome shotgun (WGS) entry which is preliminary data.</text>
</comment>
<dbReference type="Proteomes" id="UP000032534">
    <property type="component" value="Unassembled WGS sequence"/>
</dbReference>